<gene>
    <name evidence="2" type="ORF">GO495_29925</name>
</gene>
<evidence type="ECO:0000259" key="1">
    <source>
        <dbReference type="SMART" id="SM01022"/>
    </source>
</evidence>
<dbReference type="InterPro" id="IPR007374">
    <property type="entry name" value="ASCH_domain"/>
</dbReference>
<proteinExistence type="predicted"/>
<dbReference type="Gene3D" id="2.30.130.30">
    <property type="entry name" value="Hypothetical protein"/>
    <property type="match status" value="1"/>
</dbReference>
<protein>
    <submittedName>
        <fullName evidence="2">ASCH domain-containing protein</fullName>
    </submittedName>
</protein>
<sequence>MSNLILISIKSKYVDQILSGHKTIELRKAMPKATKGDMIIIYTTKPVMAVTAIAIVGNIINCTPAEMWRDYKNKIGVDKKSFNEYYKTATKAIGIELENVFKLDAEILLSAIKLINPQFSPPQTFKYLNKFTTLREYKSLRNN</sequence>
<dbReference type="SUPFAM" id="SSF88697">
    <property type="entry name" value="PUA domain-like"/>
    <property type="match status" value="1"/>
</dbReference>
<feature type="domain" description="ASCH" evidence="1">
    <location>
        <begin position="7"/>
        <end position="101"/>
    </location>
</feature>
<dbReference type="AlphaFoldDB" id="A0A6N8JKU6"/>
<keyword evidence="3" id="KW-1185">Reference proteome</keyword>
<dbReference type="OrthoDB" id="9800495at2"/>
<evidence type="ECO:0000313" key="2">
    <source>
        <dbReference type="EMBL" id="MVT44848.1"/>
    </source>
</evidence>
<dbReference type="RefSeq" id="WP_157303636.1">
    <property type="nucleotide sequence ID" value="NZ_BAAAZB010000005.1"/>
</dbReference>
<comment type="caution">
    <text evidence="2">The sequence shown here is derived from an EMBL/GenBank/DDBJ whole genome shotgun (WGS) entry which is preliminary data.</text>
</comment>
<dbReference type="Proteomes" id="UP000468388">
    <property type="component" value="Unassembled WGS sequence"/>
</dbReference>
<reference evidence="2 3" key="1">
    <citation type="submission" date="2019-12" db="EMBL/GenBank/DDBJ databases">
        <title>The draft genomic sequence of strain Chitinophaga oryziterrae JCM 16595.</title>
        <authorList>
            <person name="Zhang X."/>
        </authorList>
    </citation>
    <scope>NUCLEOTIDE SEQUENCE [LARGE SCALE GENOMIC DNA]</scope>
    <source>
        <strain evidence="2 3">JCM 16595</strain>
    </source>
</reference>
<evidence type="ECO:0000313" key="3">
    <source>
        <dbReference type="Proteomes" id="UP000468388"/>
    </source>
</evidence>
<dbReference type="InterPro" id="IPR015947">
    <property type="entry name" value="PUA-like_sf"/>
</dbReference>
<dbReference type="SMART" id="SM01022">
    <property type="entry name" value="ASCH"/>
    <property type="match status" value="1"/>
</dbReference>
<dbReference type="Pfam" id="PF04266">
    <property type="entry name" value="ASCH"/>
    <property type="match status" value="1"/>
</dbReference>
<name>A0A6N8JKU6_9BACT</name>
<dbReference type="EMBL" id="WRXO01000013">
    <property type="protein sequence ID" value="MVT44848.1"/>
    <property type="molecule type" value="Genomic_DNA"/>
</dbReference>
<organism evidence="2 3">
    <name type="scientific">Chitinophaga oryziterrae</name>
    <dbReference type="NCBI Taxonomy" id="1031224"/>
    <lineage>
        <taxon>Bacteria</taxon>
        <taxon>Pseudomonadati</taxon>
        <taxon>Bacteroidota</taxon>
        <taxon>Chitinophagia</taxon>
        <taxon>Chitinophagales</taxon>
        <taxon>Chitinophagaceae</taxon>
        <taxon>Chitinophaga</taxon>
    </lineage>
</organism>
<accession>A0A6N8JKU6</accession>